<reference evidence="1" key="1">
    <citation type="submission" date="2019-08" db="EMBL/GenBank/DDBJ databases">
        <authorList>
            <person name="Kucharzyk K."/>
            <person name="Murdoch R.W."/>
            <person name="Higgins S."/>
            <person name="Loffler F."/>
        </authorList>
    </citation>
    <scope>NUCLEOTIDE SEQUENCE</scope>
</reference>
<dbReference type="EMBL" id="VSSQ01094809">
    <property type="protein sequence ID" value="MPN39164.1"/>
    <property type="molecule type" value="Genomic_DNA"/>
</dbReference>
<protein>
    <submittedName>
        <fullName evidence="1">Uncharacterized protein</fullName>
    </submittedName>
</protein>
<organism evidence="1">
    <name type="scientific">bioreactor metagenome</name>
    <dbReference type="NCBI Taxonomy" id="1076179"/>
    <lineage>
        <taxon>unclassified sequences</taxon>
        <taxon>metagenomes</taxon>
        <taxon>ecological metagenomes</taxon>
    </lineage>
</organism>
<sequence>MDVRARAVFYTEEPLALELGLVAWREVRAAAEEVRQILRKDVEHIAADRTCCF</sequence>
<gene>
    <name evidence="1" type="ORF">SDC9_186692</name>
</gene>
<proteinExistence type="predicted"/>
<evidence type="ECO:0000313" key="1">
    <source>
        <dbReference type="EMBL" id="MPN39164.1"/>
    </source>
</evidence>
<dbReference type="AlphaFoldDB" id="A0A645HSN4"/>
<accession>A0A645HSN4</accession>
<name>A0A645HSN4_9ZZZZ</name>
<comment type="caution">
    <text evidence="1">The sequence shown here is derived from an EMBL/GenBank/DDBJ whole genome shotgun (WGS) entry which is preliminary data.</text>
</comment>